<evidence type="ECO:0000259" key="1">
    <source>
        <dbReference type="PROSITE" id="PS50943"/>
    </source>
</evidence>
<sequence>MIGERLLALRSSRNLTLAAVAQRLTISYQQVQKYERGQSSMSVARLYDFAQIYEVAPAEFFRELPPNAGLGSHLDLSVPGFADSPEGQSFLSAIAHMPPGARRTLLAFLRALPTEGTFTVPGV</sequence>
<dbReference type="Gene3D" id="1.10.260.40">
    <property type="entry name" value="lambda repressor-like DNA-binding domains"/>
    <property type="match status" value="1"/>
</dbReference>
<dbReference type="AlphaFoldDB" id="A0A443JRD5"/>
<dbReference type="SMART" id="SM00530">
    <property type="entry name" value="HTH_XRE"/>
    <property type="match status" value="1"/>
</dbReference>
<name>A0A443JRD5_9RHOB</name>
<feature type="domain" description="HTH cro/C1-type" evidence="1">
    <location>
        <begin position="6"/>
        <end position="60"/>
    </location>
</feature>
<evidence type="ECO:0000313" key="2">
    <source>
        <dbReference type="EMBL" id="RWR23075.1"/>
    </source>
</evidence>
<dbReference type="SUPFAM" id="SSF47413">
    <property type="entry name" value="lambda repressor-like DNA-binding domains"/>
    <property type="match status" value="1"/>
</dbReference>
<dbReference type="InterPro" id="IPR001387">
    <property type="entry name" value="Cro/C1-type_HTH"/>
</dbReference>
<dbReference type="Proteomes" id="UP000284476">
    <property type="component" value="Unassembled WGS sequence"/>
</dbReference>
<dbReference type="Pfam" id="PF13560">
    <property type="entry name" value="HTH_31"/>
    <property type="match status" value="1"/>
</dbReference>
<dbReference type="GO" id="GO:0003677">
    <property type="term" value="F:DNA binding"/>
    <property type="evidence" value="ECO:0007669"/>
    <property type="project" value="InterPro"/>
</dbReference>
<dbReference type="EMBL" id="SAUZ01000004">
    <property type="protein sequence ID" value="RWR23075.1"/>
    <property type="molecule type" value="Genomic_DNA"/>
</dbReference>
<reference evidence="2 3" key="2">
    <citation type="submission" date="2019-01" db="EMBL/GenBank/DDBJ databases">
        <authorList>
            <person name="Li Y."/>
        </authorList>
    </citation>
    <scope>NUCLEOTIDE SEQUENCE [LARGE SCALE GENOMIC DNA]</scope>
    <source>
        <strain evidence="2 3">SK2B-1</strain>
    </source>
</reference>
<evidence type="ECO:0000313" key="3">
    <source>
        <dbReference type="Proteomes" id="UP000284476"/>
    </source>
</evidence>
<protein>
    <submittedName>
        <fullName evidence="2">XRE family transcriptional regulator</fullName>
    </submittedName>
</protein>
<accession>A0A443JRD5</accession>
<dbReference type="InterPro" id="IPR010982">
    <property type="entry name" value="Lambda_DNA-bd_dom_sf"/>
</dbReference>
<dbReference type="CDD" id="cd00093">
    <property type="entry name" value="HTH_XRE"/>
    <property type="match status" value="1"/>
</dbReference>
<proteinExistence type="predicted"/>
<gene>
    <name evidence="2" type="ORF">D2T30_05485</name>
</gene>
<dbReference type="RefSeq" id="WP_128208059.1">
    <property type="nucleotide sequence ID" value="NZ_JBHRSO010000013.1"/>
</dbReference>
<reference evidence="2 3" key="1">
    <citation type="submission" date="2019-01" db="EMBL/GenBank/DDBJ databases">
        <title>Sinorhodobacter populi sp. nov. isolated from the symptomatic bark tissue of Populus euramericana canker.</title>
        <authorList>
            <person name="Xu G."/>
        </authorList>
    </citation>
    <scope>NUCLEOTIDE SEQUENCE [LARGE SCALE GENOMIC DNA]</scope>
    <source>
        <strain evidence="2 3">SK2B-1</strain>
    </source>
</reference>
<comment type="caution">
    <text evidence="2">The sequence shown here is derived from an EMBL/GenBank/DDBJ whole genome shotgun (WGS) entry which is preliminary data.</text>
</comment>
<dbReference type="PROSITE" id="PS50943">
    <property type="entry name" value="HTH_CROC1"/>
    <property type="match status" value="1"/>
</dbReference>
<organism evidence="2 3">
    <name type="scientific">Paenirhodobacter populi</name>
    <dbReference type="NCBI Taxonomy" id="2306993"/>
    <lineage>
        <taxon>Bacteria</taxon>
        <taxon>Pseudomonadati</taxon>
        <taxon>Pseudomonadota</taxon>
        <taxon>Alphaproteobacteria</taxon>
        <taxon>Rhodobacterales</taxon>
        <taxon>Rhodobacter group</taxon>
        <taxon>Paenirhodobacter</taxon>
    </lineage>
</organism>